<dbReference type="Gene3D" id="3.30.70.240">
    <property type="match status" value="1"/>
</dbReference>
<keyword evidence="8 9" id="KW-0051">Antiviral defense</keyword>
<evidence type="ECO:0000256" key="9">
    <source>
        <dbReference type="HAMAP-Rule" id="MF_01471"/>
    </source>
</evidence>
<dbReference type="EMBL" id="CP007646">
    <property type="protein sequence ID" value="AIR10490.1"/>
    <property type="molecule type" value="Genomic_DNA"/>
</dbReference>
<dbReference type="InterPro" id="IPR021127">
    <property type="entry name" value="CRISPR_associated_Cas2"/>
</dbReference>
<reference evidence="11 14" key="2">
    <citation type="submission" date="2017-03" db="EMBL/GenBank/DDBJ databases">
        <title>Phylogenomics and comparative genomics of Lactobacillus salivarius, a mammalian gut commensal.</title>
        <authorList>
            <person name="Harris H.M."/>
        </authorList>
    </citation>
    <scope>NUCLEOTIDE SEQUENCE [LARGE SCALE GENOMIC DNA]</scope>
    <source>
        <strain evidence="11 14">AH4231</strain>
    </source>
</reference>
<reference evidence="10 13" key="1">
    <citation type="journal article" date="2014" name="BMC Genomics">
        <title>Unusual genome complexity in Lactobacillus salivarius JCM1046.</title>
        <authorList>
            <person name="Raftis E.J."/>
            <person name="Forde B.M."/>
            <person name="Claesson M.J."/>
            <person name="O'Toole P.W."/>
        </authorList>
    </citation>
    <scope>NUCLEOTIDE SEQUENCE [LARGE SCALE GENOMIC DNA]</scope>
    <source>
        <strain evidence="10 13">JCM1046</strain>
    </source>
</reference>
<evidence type="ECO:0000256" key="7">
    <source>
        <dbReference type="ARBA" id="ARBA00022842"/>
    </source>
</evidence>
<evidence type="ECO:0000256" key="5">
    <source>
        <dbReference type="ARBA" id="ARBA00022759"/>
    </source>
</evidence>
<evidence type="ECO:0000313" key="11">
    <source>
        <dbReference type="EMBL" id="OQR25627.1"/>
    </source>
</evidence>
<comment type="cofactor">
    <cofactor evidence="1 9">
        <name>Mg(2+)</name>
        <dbReference type="ChEBI" id="CHEBI:18420"/>
    </cofactor>
</comment>
<evidence type="ECO:0000313" key="14">
    <source>
        <dbReference type="Proteomes" id="UP000192353"/>
    </source>
</evidence>
<dbReference type="InterPro" id="IPR019199">
    <property type="entry name" value="Virulence_VapD/CRISPR_Cas2"/>
</dbReference>
<dbReference type="EMBL" id="NBEY01000032">
    <property type="protein sequence ID" value="OQR25627.1"/>
    <property type="molecule type" value="Genomic_DNA"/>
</dbReference>
<evidence type="ECO:0000256" key="6">
    <source>
        <dbReference type="ARBA" id="ARBA00022801"/>
    </source>
</evidence>
<keyword evidence="5 9" id="KW-0255">Endonuclease</keyword>
<dbReference type="GO" id="GO:0004521">
    <property type="term" value="F:RNA endonuclease activity"/>
    <property type="evidence" value="ECO:0007669"/>
    <property type="project" value="InterPro"/>
</dbReference>
<proteinExistence type="inferred from homology"/>
<evidence type="ECO:0000256" key="1">
    <source>
        <dbReference type="ARBA" id="ARBA00001946"/>
    </source>
</evidence>
<dbReference type="Pfam" id="PF09827">
    <property type="entry name" value="CRISPR_Cas2"/>
    <property type="match status" value="1"/>
</dbReference>
<dbReference type="NCBIfam" id="TIGR01573">
    <property type="entry name" value="cas2"/>
    <property type="match status" value="1"/>
</dbReference>
<dbReference type="EMBL" id="CP123971">
    <property type="protein sequence ID" value="WII29396.1"/>
    <property type="molecule type" value="Genomic_DNA"/>
</dbReference>
<dbReference type="HAMAP" id="MF_01471">
    <property type="entry name" value="Cas2"/>
    <property type="match status" value="1"/>
</dbReference>
<dbReference type="GO" id="GO:0051607">
    <property type="term" value="P:defense response to virus"/>
    <property type="evidence" value="ECO:0007669"/>
    <property type="project" value="UniProtKB-UniRule"/>
</dbReference>
<dbReference type="GO" id="GO:0046872">
    <property type="term" value="F:metal ion binding"/>
    <property type="evidence" value="ECO:0007669"/>
    <property type="project" value="UniProtKB-UniRule"/>
</dbReference>
<comment type="function">
    <text evidence="9">CRISPR (clustered regularly interspaced short palindromic repeat), is an adaptive immune system that provides protection against mobile genetic elements (viruses, transposable elements and conjugative plasmids). CRISPR clusters contain sequences complementary to antecedent mobile elements and target invading nucleic acids. CRISPR clusters are transcribed and processed into CRISPR RNA (crRNA). Functions as a ssRNA-specific endoribonuclease. Involved in the integration of spacer DNA into the CRISPR cassette.</text>
</comment>
<dbReference type="GO" id="GO:0043571">
    <property type="term" value="P:maintenance of CRISPR repeat elements"/>
    <property type="evidence" value="ECO:0007669"/>
    <property type="project" value="UniProtKB-UniRule"/>
</dbReference>
<dbReference type="SUPFAM" id="SSF143430">
    <property type="entry name" value="TTP0101/SSO1404-like"/>
    <property type="match status" value="1"/>
</dbReference>
<dbReference type="GO" id="GO:0016787">
    <property type="term" value="F:hydrolase activity"/>
    <property type="evidence" value="ECO:0007669"/>
    <property type="project" value="UniProtKB-KW"/>
</dbReference>
<keyword evidence="6 9" id="KW-0378">Hydrolase</keyword>
<evidence type="ECO:0000256" key="2">
    <source>
        <dbReference type="ARBA" id="ARBA00009959"/>
    </source>
</evidence>
<dbReference type="Proteomes" id="UP001231316">
    <property type="component" value="Chromosome"/>
</dbReference>
<dbReference type="Proteomes" id="UP000029488">
    <property type="component" value="Chromosome"/>
</dbReference>
<reference evidence="12" key="3">
    <citation type="submission" date="2023-04" db="EMBL/GenBank/DDBJ databases">
        <title>Four porcine-derived lactic acid bacteria strains analyses and their evaluation as potential probiotics based on genomics.</title>
        <authorList>
            <person name="Niu D."/>
        </authorList>
    </citation>
    <scope>NUCLEOTIDE SEQUENCE</scope>
    <source>
        <strain evidence="12">ZSA5</strain>
    </source>
</reference>
<dbReference type="Proteomes" id="UP000192353">
    <property type="component" value="Unassembled WGS sequence"/>
</dbReference>
<keyword evidence="4 9" id="KW-0479">Metal-binding</keyword>
<evidence type="ECO:0000256" key="8">
    <source>
        <dbReference type="ARBA" id="ARBA00023118"/>
    </source>
</evidence>
<evidence type="ECO:0000313" key="10">
    <source>
        <dbReference type="EMBL" id="AIR10490.1"/>
    </source>
</evidence>
<organism evidence="10 13">
    <name type="scientific">Ligilactobacillus salivarius</name>
    <dbReference type="NCBI Taxonomy" id="1624"/>
    <lineage>
        <taxon>Bacteria</taxon>
        <taxon>Bacillati</taxon>
        <taxon>Bacillota</taxon>
        <taxon>Bacilli</taxon>
        <taxon>Lactobacillales</taxon>
        <taxon>Lactobacillaceae</taxon>
        <taxon>Ligilactobacillus</taxon>
    </lineage>
</organism>
<keyword evidence="7 9" id="KW-0460">Magnesium</keyword>
<keyword evidence="3 9" id="KW-0540">Nuclease</keyword>
<protein>
    <recommendedName>
        <fullName evidence="9">CRISPR-associated endoribonuclease Cas2</fullName>
        <ecNumber evidence="9">3.1.-.-</ecNumber>
    </recommendedName>
</protein>
<comment type="subunit">
    <text evidence="9">Homodimer, forms a heterotetramer with a Cas1 homodimer.</text>
</comment>
<accession>A0A089QCM6</accession>
<evidence type="ECO:0000313" key="12">
    <source>
        <dbReference type="EMBL" id="WII29396.1"/>
    </source>
</evidence>
<evidence type="ECO:0000256" key="3">
    <source>
        <dbReference type="ARBA" id="ARBA00022722"/>
    </source>
</evidence>
<dbReference type="AlphaFoldDB" id="A0A089QCM6"/>
<dbReference type="RefSeq" id="WP_003704026.1">
    <property type="nucleotide sequence ID" value="NZ_CABMGV010000001.1"/>
</dbReference>
<dbReference type="KEGG" id="lsj:LSJ_0805"/>
<feature type="binding site" evidence="9">
    <location>
        <position position="8"/>
    </location>
    <ligand>
        <name>Mg(2+)</name>
        <dbReference type="ChEBI" id="CHEBI:18420"/>
        <note>catalytic</note>
    </ligand>
</feature>
<name>A0A089QCM6_9LACO</name>
<sequence length="101" mass="11827">MMLLVCFDLPRDTKENRKEATKYHKKLVELGFTMKQFSVYEREVRQNSTRDRVIKVLKDRLPKSGAITLYLLPNEVNDSQITILGSESIKKTVRKPQFIVL</sequence>
<gene>
    <name evidence="9 12" type="primary">cas2</name>
    <name evidence="11" type="ORF">B6U37_03830</name>
    <name evidence="10" type="ORF">LSJ_0805</name>
    <name evidence="12" type="ORF">QFE45_04640</name>
</gene>
<comment type="similarity">
    <text evidence="2 9">Belongs to the CRISPR-associated endoribonuclease Cas2 protein family.</text>
</comment>
<dbReference type="EC" id="3.1.-.-" evidence="9"/>
<evidence type="ECO:0000313" key="13">
    <source>
        <dbReference type="Proteomes" id="UP000029488"/>
    </source>
</evidence>
<evidence type="ECO:0000256" key="4">
    <source>
        <dbReference type="ARBA" id="ARBA00022723"/>
    </source>
</evidence>